<evidence type="ECO:0000313" key="2">
    <source>
        <dbReference type="Proteomes" id="UP000176863"/>
    </source>
</evidence>
<comment type="caution">
    <text evidence="1">The sequence shown here is derived from an EMBL/GenBank/DDBJ whole genome shotgun (WGS) entry which is preliminary data.</text>
</comment>
<evidence type="ECO:0000313" key="1">
    <source>
        <dbReference type="EMBL" id="OGG53621.1"/>
    </source>
</evidence>
<organism evidence="1 2">
    <name type="scientific">Candidatus Kaiserbacteria bacterium RIFCSPHIGHO2_01_FULL_53_29</name>
    <dbReference type="NCBI Taxonomy" id="1798480"/>
    <lineage>
        <taxon>Bacteria</taxon>
        <taxon>Candidatus Kaiseribacteriota</taxon>
    </lineage>
</organism>
<accession>A0A1F6CX58</accession>
<reference evidence="1 2" key="1">
    <citation type="journal article" date="2016" name="Nat. Commun.">
        <title>Thousands of microbial genomes shed light on interconnected biogeochemical processes in an aquifer system.</title>
        <authorList>
            <person name="Anantharaman K."/>
            <person name="Brown C.T."/>
            <person name="Hug L.A."/>
            <person name="Sharon I."/>
            <person name="Castelle C.J."/>
            <person name="Probst A.J."/>
            <person name="Thomas B.C."/>
            <person name="Singh A."/>
            <person name="Wilkins M.J."/>
            <person name="Karaoz U."/>
            <person name="Brodie E.L."/>
            <person name="Williams K.H."/>
            <person name="Hubbard S.S."/>
            <person name="Banfield J.F."/>
        </authorList>
    </citation>
    <scope>NUCLEOTIDE SEQUENCE [LARGE SCALE GENOMIC DNA]</scope>
</reference>
<dbReference type="EMBL" id="MFKT01000009">
    <property type="protein sequence ID" value="OGG53621.1"/>
    <property type="molecule type" value="Genomic_DNA"/>
</dbReference>
<dbReference type="AlphaFoldDB" id="A0A1F6CX58"/>
<gene>
    <name evidence="1" type="ORF">A2851_01900</name>
</gene>
<dbReference type="STRING" id="1798480.A2851_01900"/>
<dbReference type="Proteomes" id="UP000176863">
    <property type="component" value="Unassembled WGS sequence"/>
</dbReference>
<sequence>MQSDEESEHQIEDLEQFDYFNAAETREVAKKYARFIGIFLINFSELEHILNLAIAEILGNGRSHDIGYVVIERLSTQNKIELFHKTYSRLAGSLQKSKNKVDAVAKKLKELNKFRNSLVHANWLSVDTSGFVRTKLIVGSDDGYVRFRKTKITPSMIARETKAIRSLILEIPDLYEKFLES</sequence>
<protein>
    <submittedName>
        <fullName evidence="1">Uncharacterized protein</fullName>
    </submittedName>
</protein>
<proteinExistence type="predicted"/>
<name>A0A1F6CX58_9BACT</name>